<gene>
    <name evidence="1" type="ORF">TGPRC2_287160B</name>
</gene>
<protein>
    <submittedName>
        <fullName evidence="1">Internal kinesin motor domain</fullName>
    </submittedName>
</protein>
<name>A0A151HHR2_TOXGO</name>
<dbReference type="AlphaFoldDB" id="A0A151HHR2"/>
<evidence type="ECO:0000313" key="1">
    <source>
        <dbReference type="EMBL" id="KYK68844.1"/>
    </source>
</evidence>
<dbReference type="VEuPathDB" id="ToxoDB:TGPRC2_287160B"/>
<proteinExistence type="predicted"/>
<feature type="non-terminal residue" evidence="1">
    <location>
        <position position="58"/>
    </location>
</feature>
<sequence length="58" mass="6975">DILVCRLHQANPGSSEFGEYMRQRMEADFRKLLAMRQLWVEAEELRMLNRLLTSEYQT</sequence>
<dbReference type="Proteomes" id="UP000075225">
    <property type="component" value="Unassembled WGS sequence"/>
</dbReference>
<feature type="non-terminal residue" evidence="1">
    <location>
        <position position="1"/>
    </location>
</feature>
<dbReference type="EMBL" id="AHZP02000997">
    <property type="protein sequence ID" value="KYK68844.1"/>
    <property type="molecule type" value="Genomic_DNA"/>
</dbReference>
<reference evidence="2" key="1">
    <citation type="submission" date="2016-03" db="EMBL/GenBank/DDBJ databases">
        <authorList>
            <person name="Sibley D."/>
            <person name="Venepally P."/>
            <person name="Karamycheva S."/>
            <person name="Hadjithomas M."/>
            <person name="Khan A."/>
            <person name="Brunk B."/>
            <person name="Roos D."/>
            <person name="Caler E."/>
            <person name="Lorenzi H."/>
        </authorList>
    </citation>
    <scope>NUCLEOTIDE SEQUENCE [LARGE SCALE GENOMIC DNA]</scope>
    <source>
        <strain evidence="2">TgCatPRC2</strain>
    </source>
</reference>
<evidence type="ECO:0000313" key="2">
    <source>
        <dbReference type="Proteomes" id="UP000075225"/>
    </source>
</evidence>
<organism evidence="1 2">
    <name type="scientific">Toxoplasma gondii TgCatPRC2</name>
    <dbReference type="NCBI Taxonomy" id="1130821"/>
    <lineage>
        <taxon>Eukaryota</taxon>
        <taxon>Sar</taxon>
        <taxon>Alveolata</taxon>
        <taxon>Apicomplexa</taxon>
        <taxon>Conoidasida</taxon>
        <taxon>Coccidia</taxon>
        <taxon>Eucoccidiorida</taxon>
        <taxon>Eimeriorina</taxon>
        <taxon>Sarcocystidae</taxon>
        <taxon>Toxoplasma</taxon>
    </lineage>
</organism>
<accession>A0A151HHR2</accession>
<comment type="caution">
    <text evidence="1">The sequence shown here is derived from an EMBL/GenBank/DDBJ whole genome shotgun (WGS) entry which is preliminary data.</text>
</comment>